<feature type="transmembrane region" description="Helical" evidence="8">
    <location>
        <begin position="77"/>
        <end position="95"/>
    </location>
</feature>
<dbReference type="InterPro" id="IPR004761">
    <property type="entry name" value="Spore_GerAB"/>
</dbReference>
<dbReference type="Pfam" id="PF03845">
    <property type="entry name" value="Spore_permease"/>
    <property type="match status" value="1"/>
</dbReference>
<evidence type="ECO:0000256" key="4">
    <source>
        <dbReference type="ARBA" id="ARBA00022544"/>
    </source>
</evidence>
<evidence type="ECO:0000256" key="8">
    <source>
        <dbReference type="SAM" id="Phobius"/>
    </source>
</evidence>
<feature type="transmembrane region" description="Helical" evidence="8">
    <location>
        <begin position="306"/>
        <end position="326"/>
    </location>
</feature>
<feature type="transmembrane region" description="Helical" evidence="8">
    <location>
        <begin position="182"/>
        <end position="204"/>
    </location>
</feature>
<dbReference type="PANTHER" id="PTHR34975">
    <property type="entry name" value="SPORE GERMINATION PROTEIN A2"/>
    <property type="match status" value="1"/>
</dbReference>
<comment type="similarity">
    <text evidence="2">Belongs to the amino acid-polyamine-organocation (APC) superfamily. Spore germination protein (SGP) (TC 2.A.3.9) family.</text>
</comment>
<evidence type="ECO:0000313" key="9">
    <source>
        <dbReference type="EMBL" id="WXB89945.1"/>
    </source>
</evidence>
<keyword evidence="4" id="KW-0309">Germination</keyword>
<keyword evidence="6 8" id="KW-1133">Transmembrane helix</keyword>
<comment type="subcellular location">
    <subcellularLocation>
        <location evidence="1">Membrane</location>
        <topology evidence="1">Multi-pass membrane protein</topology>
    </subcellularLocation>
</comment>
<evidence type="ECO:0000256" key="1">
    <source>
        <dbReference type="ARBA" id="ARBA00004141"/>
    </source>
</evidence>
<keyword evidence="3" id="KW-0813">Transport</keyword>
<dbReference type="PANTHER" id="PTHR34975:SF2">
    <property type="entry name" value="SPORE GERMINATION PROTEIN A2"/>
    <property type="match status" value="1"/>
</dbReference>
<evidence type="ECO:0000256" key="7">
    <source>
        <dbReference type="ARBA" id="ARBA00023136"/>
    </source>
</evidence>
<sequence>MNQEKIGRFQLFYLIVGYVLGTAIILGLGAEVKQDAWIFILVGMVFGMVLMAIYMQLSAFYPDDTLVQMIPKIIGKYLSYPIILIYILHFTYSAARACRELGDLLVTTILTETPLFVIIGSFMVLMIYCLRGGVEILCRMGEVVFPVYIFALMLIWILLISVKGFDVNNLAPVLANGVKPVLIKTIPSAINFPFGETVVFMMFFPFLNNKKNIKKIGLSAILIGGILLTVNSIMMLSVLGPEIYSNNFFSLLTATRIVSIADFLERFDVLVILMMITGVFFKVGGFTFGAAVGIAQLFKLKQTRSVILGLGTIITSLSLISTSSYVEHLEIGFTVYIPYIHTLLQIIIPTLLLCIAFIRKKFNPKNSSN</sequence>
<keyword evidence="5 8" id="KW-0812">Transmembrane</keyword>
<feature type="transmembrane region" description="Helical" evidence="8">
    <location>
        <begin position="115"/>
        <end position="131"/>
    </location>
</feature>
<evidence type="ECO:0000256" key="2">
    <source>
        <dbReference type="ARBA" id="ARBA00007998"/>
    </source>
</evidence>
<feature type="transmembrane region" description="Helical" evidence="8">
    <location>
        <begin position="269"/>
        <end position="294"/>
    </location>
</feature>
<accession>A0ABZ2MXR8</accession>
<proteinExistence type="inferred from homology"/>
<keyword evidence="7 8" id="KW-0472">Membrane</keyword>
<feature type="transmembrane region" description="Helical" evidence="8">
    <location>
        <begin position="12"/>
        <end position="30"/>
    </location>
</feature>
<keyword evidence="10" id="KW-1185">Reference proteome</keyword>
<organism evidence="9 10">
    <name type="scientific">Metabacillus rhizosphaerae</name>
    <dbReference type="NCBI Taxonomy" id="3117747"/>
    <lineage>
        <taxon>Bacteria</taxon>
        <taxon>Bacillati</taxon>
        <taxon>Bacillota</taxon>
        <taxon>Bacilli</taxon>
        <taxon>Bacillales</taxon>
        <taxon>Bacillaceae</taxon>
        <taxon>Metabacillus</taxon>
    </lineage>
</organism>
<reference evidence="9 10" key="1">
    <citation type="submission" date="2024-02" db="EMBL/GenBank/DDBJ databases">
        <title>Seven novel Bacillus-like species.</title>
        <authorList>
            <person name="Liu G."/>
        </authorList>
    </citation>
    <scope>NUCLEOTIDE SEQUENCE [LARGE SCALE GENOMIC DNA]</scope>
    <source>
        <strain evidence="9 10">FJAT-53654</strain>
    </source>
</reference>
<dbReference type="NCBIfam" id="TIGR00912">
    <property type="entry name" value="2A0309"/>
    <property type="match status" value="1"/>
</dbReference>
<evidence type="ECO:0000256" key="5">
    <source>
        <dbReference type="ARBA" id="ARBA00022692"/>
    </source>
</evidence>
<dbReference type="RefSeq" id="WP_338788415.1">
    <property type="nucleotide sequence ID" value="NZ_CP147403.1"/>
</dbReference>
<dbReference type="EMBL" id="CP147403">
    <property type="protein sequence ID" value="WXB89945.1"/>
    <property type="molecule type" value="Genomic_DNA"/>
</dbReference>
<feature type="transmembrane region" description="Helical" evidence="8">
    <location>
        <begin position="36"/>
        <end position="57"/>
    </location>
</feature>
<dbReference type="Proteomes" id="UP001368328">
    <property type="component" value="Chromosome"/>
</dbReference>
<protein>
    <submittedName>
        <fullName evidence="9">Endospore germination permease</fullName>
    </submittedName>
</protein>
<gene>
    <name evidence="9" type="ORF">WCV66_06950</name>
</gene>
<evidence type="ECO:0000256" key="3">
    <source>
        <dbReference type="ARBA" id="ARBA00022448"/>
    </source>
</evidence>
<evidence type="ECO:0000313" key="10">
    <source>
        <dbReference type="Proteomes" id="UP001368328"/>
    </source>
</evidence>
<feature type="transmembrane region" description="Helical" evidence="8">
    <location>
        <begin position="216"/>
        <end position="239"/>
    </location>
</feature>
<feature type="transmembrane region" description="Helical" evidence="8">
    <location>
        <begin position="338"/>
        <end position="358"/>
    </location>
</feature>
<name>A0ABZ2MXR8_9BACI</name>
<feature type="transmembrane region" description="Helical" evidence="8">
    <location>
        <begin position="143"/>
        <end position="162"/>
    </location>
</feature>
<evidence type="ECO:0000256" key="6">
    <source>
        <dbReference type="ARBA" id="ARBA00022989"/>
    </source>
</evidence>